<comment type="caution">
    <text evidence="3">The sequence shown here is derived from an EMBL/GenBank/DDBJ whole genome shotgun (WGS) entry which is preliminary data.</text>
</comment>
<keyword evidence="4" id="KW-1185">Reference proteome</keyword>
<dbReference type="InterPro" id="IPR004182">
    <property type="entry name" value="GRAM"/>
</dbReference>
<accession>A0AA88D8V4</accession>
<reference evidence="3" key="1">
    <citation type="submission" date="2023-07" db="EMBL/GenBank/DDBJ databases">
        <title>draft genome sequence of fig (Ficus carica).</title>
        <authorList>
            <person name="Takahashi T."/>
            <person name="Nishimura K."/>
        </authorList>
    </citation>
    <scope>NUCLEOTIDE SEQUENCE</scope>
</reference>
<evidence type="ECO:0000313" key="4">
    <source>
        <dbReference type="Proteomes" id="UP001187192"/>
    </source>
</evidence>
<comment type="similarity">
    <text evidence="1">Belongs to the GEM family.</text>
</comment>
<dbReference type="SMART" id="SM00568">
    <property type="entry name" value="GRAM"/>
    <property type="match status" value="1"/>
</dbReference>
<dbReference type="InterPro" id="IPR037848">
    <property type="entry name" value="GEM-like"/>
</dbReference>
<evidence type="ECO:0000259" key="2">
    <source>
        <dbReference type="SMART" id="SM00568"/>
    </source>
</evidence>
<dbReference type="PANTHER" id="PTHR31969">
    <property type="entry name" value="GEM-LIKE PROTEIN 2"/>
    <property type="match status" value="1"/>
</dbReference>
<evidence type="ECO:0000256" key="1">
    <source>
        <dbReference type="ARBA" id="ARBA00009414"/>
    </source>
</evidence>
<feature type="domain" description="GRAM" evidence="2">
    <location>
        <begin position="102"/>
        <end position="180"/>
    </location>
</feature>
<proteinExistence type="inferred from homology"/>
<protein>
    <recommendedName>
        <fullName evidence="2">GRAM domain-containing protein</fullName>
    </recommendedName>
</protein>
<dbReference type="Gene3D" id="2.30.29.30">
    <property type="entry name" value="Pleckstrin-homology domain (PH domain)/Phosphotyrosine-binding domain (PTB)"/>
    <property type="match status" value="1"/>
</dbReference>
<dbReference type="Pfam" id="PF02893">
    <property type="entry name" value="GRAM"/>
    <property type="match status" value="1"/>
</dbReference>
<sequence length="225" mass="25060">MNLNNRLPSSSGSALPNNNNNINPYLHCSPVPASPPSGNRQRVKVFGAFSRCGKSFEEATRKAEVIADNFWNHLKISPSLSEAALARLSQGTKVLADGGYDKVFQQAFQNLAGEKLLHSYACYLSTASGPVIGTLYITNKRIAFRSDFPLSNYSSPGNPEWFYYKVVIENQQLGTVNPCTNRWNPSDKYVRLVTRDGHEFWFMGFISYDKALKNLLEAMPPSPLS</sequence>
<dbReference type="AlphaFoldDB" id="A0AA88D8V4"/>
<dbReference type="Gramene" id="FCD_00000207-RA">
    <property type="protein sequence ID" value="FCD_00000207-RA:cds"/>
    <property type="gene ID" value="FCD_00000207"/>
</dbReference>
<organism evidence="3 4">
    <name type="scientific">Ficus carica</name>
    <name type="common">Common fig</name>
    <dbReference type="NCBI Taxonomy" id="3494"/>
    <lineage>
        <taxon>Eukaryota</taxon>
        <taxon>Viridiplantae</taxon>
        <taxon>Streptophyta</taxon>
        <taxon>Embryophyta</taxon>
        <taxon>Tracheophyta</taxon>
        <taxon>Spermatophyta</taxon>
        <taxon>Magnoliopsida</taxon>
        <taxon>eudicotyledons</taxon>
        <taxon>Gunneridae</taxon>
        <taxon>Pentapetalae</taxon>
        <taxon>rosids</taxon>
        <taxon>fabids</taxon>
        <taxon>Rosales</taxon>
        <taxon>Moraceae</taxon>
        <taxon>Ficeae</taxon>
        <taxon>Ficus</taxon>
    </lineage>
</organism>
<dbReference type="InterPro" id="IPR011993">
    <property type="entry name" value="PH-like_dom_sf"/>
</dbReference>
<gene>
    <name evidence="3" type="ORF">TIFTF001_019389</name>
</gene>
<dbReference type="Proteomes" id="UP001187192">
    <property type="component" value="Unassembled WGS sequence"/>
</dbReference>
<dbReference type="EMBL" id="BTGU01000033">
    <property type="protein sequence ID" value="GMN50228.1"/>
    <property type="molecule type" value="Genomic_DNA"/>
</dbReference>
<name>A0AA88D8V4_FICCA</name>
<evidence type="ECO:0000313" key="3">
    <source>
        <dbReference type="EMBL" id="GMN50228.1"/>
    </source>
</evidence>